<keyword evidence="5 6" id="KW-0472">Membrane</keyword>
<dbReference type="Pfam" id="PF03706">
    <property type="entry name" value="LPG_synthase_TM"/>
    <property type="match status" value="1"/>
</dbReference>
<feature type="transmembrane region" description="Helical" evidence="6">
    <location>
        <begin position="40"/>
        <end position="67"/>
    </location>
</feature>
<organism evidence="7 8">
    <name type="scientific">Thermosipho affectus</name>
    <dbReference type="NCBI Taxonomy" id="660294"/>
    <lineage>
        <taxon>Bacteria</taxon>
        <taxon>Thermotogati</taxon>
        <taxon>Thermotogota</taxon>
        <taxon>Thermotogae</taxon>
        <taxon>Thermotogales</taxon>
        <taxon>Fervidobacteriaceae</taxon>
        <taxon>Thermosipho</taxon>
    </lineage>
</organism>
<keyword evidence="4 6" id="KW-1133">Transmembrane helix</keyword>
<keyword evidence="3 6" id="KW-0812">Transmembrane</keyword>
<dbReference type="EMBL" id="LBFC01000003">
    <property type="protein sequence ID" value="ONN28011.1"/>
    <property type="molecule type" value="Genomic_DNA"/>
</dbReference>
<evidence type="ECO:0000256" key="1">
    <source>
        <dbReference type="ARBA" id="ARBA00004651"/>
    </source>
</evidence>
<evidence type="ECO:0000313" key="7">
    <source>
        <dbReference type="EMBL" id="ONN28011.1"/>
    </source>
</evidence>
<evidence type="ECO:0000256" key="3">
    <source>
        <dbReference type="ARBA" id="ARBA00022692"/>
    </source>
</evidence>
<reference evidence="7 8" key="1">
    <citation type="submission" date="2015-06" db="EMBL/GenBank/DDBJ databases">
        <title>Genome sequencing of Thermotogales isolates from hydrothermal vents.</title>
        <authorList>
            <person name="Haverkamp T.H."/>
            <person name="Kublanov I.V."/>
            <person name="Nesbo C.L."/>
        </authorList>
    </citation>
    <scope>NUCLEOTIDE SEQUENCE [LARGE SCALE GENOMIC DNA]</scope>
    <source>
        <strain evidence="8">ik275mar</strain>
    </source>
</reference>
<sequence>MNGIYKKVFISIAISFSVIILFQFFYSFSVGIDVFLSKKFILGIFILILIYLIDSLRLKLLLCFFGYKIPFFETVRNVFFGKFFSFITPMSIGGQPYQIYHLSKIGVKTEDATNIIISRTLEISIVILALDLIFVKPILNAYPKSIGFTLIVVGFLVSLGVSILIFLGFVNRKFLEKILLFFGRIFKKRMEKDKILKWIDSLHESINILWVKNPWMLFFDIILYFLTICMYGFILYMFVVNINFWYIIGVLALLNSVAYYIPTPGSSGGIEGTYQLVFSQIFGGNKAIELITIYRIITFYFPLILGTLLFPKFGFNYQNKEEG</sequence>
<evidence type="ECO:0000256" key="2">
    <source>
        <dbReference type="ARBA" id="ARBA00022475"/>
    </source>
</evidence>
<keyword evidence="2" id="KW-1003">Cell membrane</keyword>
<proteinExistence type="predicted"/>
<evidence type="ECO:0000256" key="4">
    <source>
        <dbReference type="ARBA" id="ARBA00022989"/>
    </source>
</evidence>
<dbReference type="Proteomes" id="UP000242616">
    <property type="component" value="Unassembled WGS sequence"/>
</dbReference>
<evidence type="ECO:0000256" key="5">
    <source>
        <dbReference type="ARBA" id="ARBA00023136"/>
    </source>
</evidence>
<gene>
    <name evidence="7" type="ORF">XJ44_01150</name>
</gene>
<comment type="caution">
    <text evidence="7">The sequence shown here is derived from an EMBL/GenBank/DDBJ whole genome shotgun (WGS) entry which is preliminary data.</text>
</comment>
<dbReference type="RefSeq" id="WP_077197793.1">
    <property type="nucleotide sequence ID" value="NZ_LBFC01000003.1"/>
</dbReference>
<name>A0ABX3IJK6_9BACT</name>
<dbReference type="PANTHER" id="PTHR37693:SF1">
    <property type="entry name" value="INTEGRAL MEMBRANE PROTEIN"/>
    <property type="match status" value="1"/>
</dbReference>
<protein>
    <recommendedName>
        <fullName evidence="9">Flippase-like domain-containing protein</fullName>
    </recommendedName>
</protein>
<feature type="transmembrane region" description="Helical" evidence="6">
    <location>
        <begin position="215"/>
        <end position="237"/>
    </location>
</feature>
<dbReference type="PANTHER" id="PTHR37693">
    <property type="entry name" value="PHOSPHATIDYLGLYCEROL LYSYLTRANSFERASE"/>
    <property type="match status" value="1"/>
</dbReference>
<evidence type="ECO:0008006" key="9">
    <source>
        <dbReference type="Google" id="ProtNLM"/>
    </source>
</evidence>
<evidence type="ECO:0000313" key="8">
    <source>
        <dbReference type="Proteomes" id="UP000242616"/>
    </source>
</evidence>
<dbReference type="InterPro" id="IPR022791">
    <property type="entry name" value="L-PG_synthase/AglD"/>
</dbReference>
<evidence type="ECO:0000256" key="6">
    <source>
        <dbReference type="SAM" id="Phobius"/>
    </source>
</evidence>
<feature type="transmembrane region" description="Helical" evidence="6">
    <location>
        <begin position="79"/>
        <end position="100"/>
    </location>
</feature>
<keyword evidence="8" id="KW-1185">Reference proteome</keyword>
<feature type="transmembrane region" description="Helical" evidence="6">
    <location>
        <begin position="7"/>
        <end position="28"/>
    </location>
</feature>
<feature type="transmembrane region" description="Helical" evidence="6">
    <location>
        <begin position="112"/>
        <end position="134"/>
    </location>
</feature>
<feature type="transmembrane region" description="Helical" evidence="6">
    <location>
        <begin position="292"/>
        <end position="310"/>
    </location>
</feature>
<dbReference type="NCBIfam" id="TIGR00374">
    <property type="entry name" value="flippase-like domain"/>
    <property type="match status" value="1"/>
</dbReference>
<comment type="subcellular location">
    <subcellularLocation>
        <location evidence="1">Cell membrane</location>
        <topology evidence="1">Multi-pass membrane protein</topology>
    </subcellularLocation>
</comment>
<feature type="transmembrane region" description="Helical" evidence="6">
    <location>
        <begin position="146"/>
        <end position="170"/>
    </location>
</feature>
<feature type="transmembrane region" description="Helical" evidence="6">
    <location>
        <begin position="244"/>
        <end position="261"/>
    </location>
</feature>
<accession>A0ABX3IJK6</accession>